<reference evidence="1 2" key="1">
    <citation type="submission" date="2020-01" db="EMBL/GenBank/DDBJ databases">
        <title>Kibdelosporangium persica a novel Actinomycetes from a hot desert in Iran.</title>
        <authorList>
            <person name="Safaei N."/>
            <person name="Zaburannyi N."/>
            <person name="Mueller R."/>
            <person name="Wink J."/>
        </authorList>
    </citation>
    <scope>NUCLEOTIDE SEQUENCE [LARGE SCALE GENOMIC DNA]</scope>
    <source>
        <strain evidence="1 2">4NS15</strain>
    </source>
</reference>
<gene>
    <name evidence="1" type="ORF">GC106_28450</name>
</gene>
<evidence type="ECO:0000313" key="2">
    <source>
        <dbReference type="Proteomes" id="UP000763557"/>
    </source>
</evidence>
<dbReference type="SUPFAM" id="SSF48498">
    <property type="entry name" value="Tetracyclin repressor-like, C-terminal domain"/>
    <property type="match status" value="1"/>
</dbReference>
<evidence type="ECO:0000313" key="1">
    <source>
        <dbReference type="EMBL" id="NRN65634.1"/>
    </source>
</evidence>
<organism evidence="1 2">
    <name type="scientific">Kibdelosporangium persicum</name>
    <dbReference type="NCBI Taxonomy" id="2698649"/>
    <lineage>
        <taxon>Bacteria</taxon>
        <taxon>Bacillati</taxon>
        <taxon>Actinomycetota</taxon>
        <taxon>Actinomycetes</taxon>
        <taxon>Pseudonocardiales</taxon>
        <taxon>Pseudonocardiaceae</taxon>
        <taxon>Kibdelosporangium</taxon>
    </lineage>
</organism>
<dbReference type="Gene3D" id="1.10.357.10">
    <property type="entry name" value="Tetracycline Repressor, domain 2"/>
    <property type="match status" value="1"/>
</dbReference>
<dbReference type="Proteomes" id="UP000763557">
    <property type="component" value="Unassembled WGS sequence"/>
</dbReference>
<dbReference type="EMBL" id="JAAATY010000007">
    <property type="protein sequence ID" value="NRN65634.1"/>
    <property type="molecule type" value="Genomic_DNA"/>
</dbReference>
<name>A0ABX2F2S5_9PSEU</name>
<protein>
    <submittedName>
        <fullName evidence="1">Uncharacterized protein</fullName>
    </submittedName>
</protein>
<sequence length="105" mass="11181">MFDSLVEQMTPDEFRGCACMMTLAEFPDPDLPAHQGAVASKTWVRARLGELTAQLDGVRAPEALADRLVLIWEGANASAQALGLDGPAKQARAFAATTIEAAIRP</sequence>
<keyword evidence="2" id="KW-1185">Reference proteome</keyword>
<dbReference type="RefSeq" id="WP_173130057.1">
    <property type="nucleotide sequence ID" value="NZ_CBCSGW010000004.1"/>
</dbReference>
<accession>A0ABX2F2S5</accession>
<proteinExistence type="predicted"/>
<dbReference type="InterPro" id="IPR036271">
    <property type="entry name" value="Tet_transcr_reg_TetR-rel_C_sf"/>
</dbReference>
<comment type="caution">
    <text evidence="1">The sequence shown here is derived from an EMBL/GenBank/DDBJ whole genome shotgun (WGS) entry which is preliminary data.</text>
</comment>